<evidence type="ECO:0000313" key="1">
    <source>
        <dbReference type="EMBL" id="AVO24957.1"/>
    </source>
</evidence>
<dbReference type="RefSeq" id="YP_010059029.1">
    <property type="nucleotide sequence ID" value="NC_054724.1"/>
</dbReference>
<keyword evidence="2" id="KW-1185">Reference proteome</keyword>
<dbReference type="EMBL" id="MG962366">
    <property type="protein sequence ID" value="AVO24957.1"/>
    <property type="molecule type" value="Genomic_DNA"/>
</dbReference>
<proteinExistence type="predicted"/>
<dbReference type="GeneID" id="64766260"/>
<accession>A0A2P1JX89</accession>
<dbReference type="Proteomes" id="UP000241290">
    <property type="component" value="Genome"/>
</dbReference>
<reference evidence="2" key="1">
    <citation type="submission" date="2018-02" db="EMBL/GenBank/DDBJ databases">
        <authorList>
            <person name="Cohen D.B."/>
            <person name="Kent A.D."/>
        </authorList>
    </citation>
    <scope>NUCLEOTIDE SEQUENCE [LARGE SCALE GENOMIC DNA]</scope>
</reference>
<gene>
    <name evidence="1" type="primary">7</name>
    <name evidence="1" type="ORF">SEA_FINCH_7</name>
</gene>
<organism evidence="1 2">
    <name type="scientific">Rhodococcus phage Finch</name>
    <dbReference type="NCBI Taxonomy" id="2094144"/>
    <lineage>
        <taxon>Viruses</taxon>
        <taxon>Duplodnaviria</taxon>
        <taxon>Heunggongvirae</taxon>
        <taxon>Uroviricota</taxon>
        <taxon>Caudoviricetes</taxon>
        <taxon>Finchvirus</taxon>
        <taxon>Finchvirus finch</taxon>
    </lineage>
</organism>
<name>A0A2P1JX89_9CAUD</name>
<sequence length="58" mass="6993">MHPEDMTTDQLEDHLESLEAERMGLELHWMVEDVDNDWDAVNREIKQVKQLLESRRTE</sequence>
<evidence type="ECO:0000313" key="2">
    <source>
        <dbReference type="Proteomes" id="UP000241290"/>
    </source>
</evidence>
<dbReference type="KEGG" id="vg:64766260"/>
<protein>
    <submittedName>
        <fullName evidence="1">Uncharacterized protein</fullName>
    </submittedName>
</protein>